<sequence length="137" mass="15546">MGEPSNASMHLNFFPPKLTDRCDQLQDAVHYCTQIVNNNIMGDERVGELHSDEPLEHELTDNDEMYEDDVDDDVDDAPNAPVEYQSINHHSTVISYLDHTEESAEDFIYTRDDGSIRSALWNPNNPKYSQSSSIVGN</sequence>
<reference evidence="2 3" key="1">
    <citation type="submission" date="2020-09" db="EMBL/GenBank/DDBJ databases">
        <title>De no assembly of potato wild relative species, Solanum commersonii.</title>
        <authorList>
            <person name="Cho K."/>
        </authorList>
    </citation>
    <scope>NUCLEOTIDE SEQUENCE [LARGE SCALE GENOMIC DNA]</scope>
    <source>
        <strain evidence="2">LZ3.2</strain>
        <tissue evidence="2">Leaf</tissue>
    </source>
</reference>
<feature type="compositionally biased region" description="Acidic residues" evidence="1">
    <location>
        <begin position="61"/>
        <end position="76"/>
    </location>
</feature>
<dbReference type="OrthoDB" id="1316348at2759"/>
<evidence type="ECO:0000313" key="3">
    <source>
        <dbReference type="Proteomes" id="UP000824120"/>
    </source>
</evidence>
<dbReference type="EMBL" id="JACXVP010000011">
    <property type="protein sequence ID" value="KAG5574635.1"/>
    <property type="molecule type" value="Genomic_DNA"/>
</dbReference>
<comment type="caution">
    <text evidence="2">The sequence shown here is derived from an EMBL/GenBank/DDBJ whole genome shotgun (WGS) entry which is preliminary data.</text>
</comment>
<protein>
    <submittedName>
        <fullName evidence="2">Uncharacterized protein</fullName>
    </submittedName>
</protein>
<organism evidence="2 3">
    <name type="scientific">Solanum commersonii</name>
    <name type="common">Commerson's wild potato</name>
    <name type="synonym">Commerson's nightshade</name>
    <dbReference type="NCBI Taxonomy" id="4109"/>
    <lineage>
        <taxon>Eukaryota</taxon>
        <taxon>Viridiplantae</taxon>
        <taxon>Streptophyta</taxon>
        <taxon>Embryophyta</taxon>
        <taxon>Tracheophyta</taxon>
        <taxon>Spermatophyta</taxon>
        <taxon>Magnoliopsida</taxon>
        <taxon>eudicotyledons</taxon>
        <taxon>Gunneridae</taxon>
        <taxon>Pentapetalae</taxon>
        <taxon>asterids</taxon>
        <taxon>lamiids</taxon>
        <taxon>Solanales</taxon>
        <taxon>Solanaceae</taxon>
        <taxon>Solanoideae</taxon>
        <taxon>Solaneae</taxon>
        <taxon>Solanum</taxon>
    </lineage>
</organism>
<keyword evidence="3" id="KW-1185">Reference proteome</keyword>
<dbReference type="AlphaFoldDB" id="A0A9J5WFU0"/>
<dbReference type="Proteomes" id="UP000824120">
    <property type="component" value="Chromosome 11"/>
</dbReference>
<name>A0A9J5WFU0_SOLCO</name>
<accession>A0A9J5WFU0</accession>
<evidence type="ECO:0000256" key="1">
    <source>
        <dbReference type="SAM" id="MobiDB-lite"/>
    </source>
</evidence>
<gene>
    <name evidence="2" type="ORF">H5410_054769</name>
</gene>
<evidence type="ECO:0000313" key="2">
    <source>
        <dbReference type="EMBL" id="KAG5574635.1"/>
    </source>
</evidence>
<feature type="region of interest" description="Disordered" evidence="1">
    <location>
        <begin position="58"/>
        <end position="81"/>
    </location>
</feature>
<proteinExistence type="predicted"/>